<dbReference type="Proteomes" id="UP000324222">
    <property type="component" value="Unassembled WGS sequence"/>
</dbReference>
<name>A0A5B7DMI3_PORTR</name>
<feature type="region of interest" description="Disordered" evidence="1">
    <location>
        <begin position="21"/>
        <end position="90"/>
    </location>
</feature>
<protein>
    <submittedName>
        <fullName evidence="2">Uncharacterized protein</fullName>
    </submittedName>
</protein>
<dbReference type="EMBL" id="VSRR010001067">
    <property type="protein sequence ID" value="MPC22263.1"/>
    <property type="molecule type" value="Genomic_DNA"/>
</dbReference>
<reference evidence="2 3" key="1">
    <citation type="submission" date="2019-05" db="EMBL/GenBank/DDBJ databases">
        <title>Another draft genome of Portunus trituberculatus and its Hox gene families provides insights of decapod evolution.</title>
        <authorList>
            <person name="Jeong J.-H."/>
            <person name="Song I."/>
            <person name="Kim S."/>
            <person name="Choi T."/>
            <person name="Kim D."/>
            <person name="Ryu S."/>
            <person name="Kim W."/>
        </authorList>
    </citation>
    <scope>NUCLEOTIDE SEQUENCE [LARGE SCALE GENOMIC DNA]</scope>
    <source>
        <tissue evidence="2">Muscle</tissue>
    </source>
</reference>
<keyword evidence="3" id="KW-1185">Reference proteome</keyword>
<evidence type="ECO:0000313" key="2">
    <source>
        <dbReference type="EMBL" id="MPC22263.1"/>
    </source>
</evidence>
<comment type="caution">
    <text evidence="2">The sequence shown here is derived from an EMBL/GenBank/DDBJ whole genome shotgun (WGS) entry which is preliminary data.</text>
</comment>
<accession>A0A5B7DMI3</accession>
<dbReference type="AlphaFoldDB" id="A0A5B7DMI3"/>
<organism evidence="2 3">
    <name type="scientific">Portunus trituberculatus</name>
    <name type="common">Swimming crab</name>
    <name type="synonym">Neptunus trituberculatus</name>
    <dbReference type="NCBI Taxonomy" id="210409"/>
    <lineage>
        <taxon>Eukaryota</taxon>
        <taxon>Metazoa</taxon>
        <taxon>Ecdysozoa</taxon>
        <taxon>Arthropoda</taxon>
        <taxon>Crustacea</taxon>
        <taxon>Multicrustacea</taxon>
        <taxon>Malacostraca</taxon>
        <taxon>Eumalacostraca</taxon>
        <taxon>Eucarida</taxon>
        <taxon>Decapoda</taxon>
        <taxon>Pleocyemata</taxon>
        <taxon>Brachyura</taxon>
        <taxon>Eubrachyura</taxon>
        <taxon>Portunoidea</taxon>
        <taxon>Portunidae</taxon>
        <taxon>Portuninae</taxon>
        <taxon>Portunus</taxon>
    </lineage>
</organism>
<sequence>MPSSSGPSSICKVMSLETCKTPKNKHIPSPSMTPHHHHYPDPHTLILTTTAPHRPSLTWPNTPSPCSPDTCQLPPQPVTSQPHQGREVTT</sequence>
<gene>
    <name evidence="2" type="ORF">E2C01_015273</name>
</gene>
<evidence type="ECO:0000313" key="3">
    <source>
        <dbReference type="Proteomes" id="UP000324222"/>
    </source>
</evidence>
<evidence type="ECO:0000256" key="1">
    <source>
        <dbReference type="SAM" id="MobiDB-lite"/>
    </source>
</evidence>
<proteinExistence type="predicted"/>